<feature type="transmembrane region" description="Helical" evidence="1">
    <location>
        <begin position="239"/>
        <end position="263"/>
    </location>
</feature>
<name>A0ABQ5UV89_9PROT</name>
<organism evidence="2 3">
    <name type="scientific">Algimonas porphyrae</name>
    <dbReference type="NCBI Taxonomy" id="1128113"/>
    <lineage>
        <taxon>Bacteria</taxon>
        <taxon>Pseudomonadati</taxon>
        <taxon>Pseudomonadota</taxon>
        <taxon>Alphaproteobacteria</taxon>
        <taxon>Maricaulales</taxon>
        <taxon>Robiginitomaculaceae</taxon>
        <taxon>Algimonas</taxon>
    </lineage>
</organism>
<keyword evidence="3" id="KW-1185">Reference proteome</keyword>
<evidence type="ECO:0008006" key="4">
    <source>
        <dbReference type="Google" id="ProtNLM"/>
    </source>
</evidence>
<accession>A0ABQ5UV89</accession>
<sequence length="280" mass="30791">MSDDTDTVRPKLSELSADIGTTGSFSDRQPGSEELLEDILGLNKRSLRSLTTLFVSPADYFAAAKTIDWGRYRFTPSPRLWLGLIAITVATQFIWGKPDGSLMTITTQQIEAGFMAGAGEDASIVPDVDWRAVVQRSFDLAMLIQPFIMMAMMMMLATFLRFWGEPLTYIVRLRYLFAIIIPASVINMLATFLLLLIPPTGITLLSLVQILVILIFYVMTTLRGPFAGHPRDSAIPKSIVIALILFVAVMITSLIAQSVALLLQLVPIIREAAEAAHLAA</sequence>
<proteinExistence type="predicted"/>
<feature type="transmembrane region" description="Helical" evidence="1">
    <location>
        <begin position="80"/>
        <end position="96"/>
    </location>
</feature>
<reference evidence="2" key="2">
    <citation type="submission" date="2023-01" db="EMBL/GenBank/DDBJ databases">
        <title>Draft genome sequence of Algimonas porphyrae strain NBRC 108216.</title>
        <authorList>
            <person name="Sun Q."/>
            <person name="Mori K."/>
        </authorList>
    </citation>
    <scope>NUCLEOTIDE SEQUENCE</scope>
    <source>
        <strain evidence="2">NBRC 108216</strain>
    </source>
</reference>
<dbReference type="Proteomes" id="UP001161390">
    <property type="component" value="Unassembled WGS sequence"/>
</dbReference>
<reference evidence="2" key="1">
    <citation type="journal article" date="2014" name="Int. J. Syst. Evol. Microbiol.">
        <title>Complete genome of a new Firmicutes species belonging to the dominant human colonic microbiota ('Ruminococcus bicirculans') reveals two chromosomes and a selective capacity to utilize plant glucans.</title>
        <authorList>
            <consortium name="NISC Comparative Sequencing Program"/>
            <person name="Wegmann U."/>
            <person name="Louis P."/>
            <person name="Goesmann A."/>
            <person name="Henrissat B."/>
            <person name="Duncan S.H."/>
            <person name="Flint H.J."/>
        </authorList>
    </citation>
    <scope>NUCLEOTIDE SEQUENCE</scope>
    <source>
        <strain evidence="2">NBRC 108216</strain>
    </source>
</reference>
<keyword evidence="1" id="KW-1133">Transmembrane helix</keyword>
<feature type="transmembrane region" description="Helical" evidence="1">
    <location>
        <begin position="202"/>
        <end position="219"/>
    </location>
</feature>
<keyword evidence="1" id="KW-0472">Membrane</keyword>
<feature type="transmembrane region" description="Helical" evidence="1">
    <location>
        <begin position="175"/>
        <end position="196"/>
    </location>
</feature>
<evidence type="ECO:0000313" key="2">
    <source>
        <dbReference type="EMBL" id="GLQ19185.1"/>
    </source>
</evidence>
<dbReference type="RefSeq" id="WP_284368944.1">
    <property type="nucleotide sequence ID" value="NZ_BSNJ01000001.1"/>
</dbReference>
<dbReference type="EMBL" id="BSNJ01000001">
    <property type="protein sequence ID" value="GLQ19185.1"/>
    <property type="molecule type" value="Genomic_DNA"/>
</dbReference>
<evidence type="ECO:0000313" key="3">
    <source>
        <dbReference type="Proteomes" id="UP001161390"/>
    </source>
</evidence>
<comment type="caution">
    <text evidence="2">The sequence shown here is derived from an EMBL/GenBank/DDBJ whole genome shotgun (WGS) entry which is preliminary data.</text>
</comment>
<evidence type="ECO:0000256" key="1">
    <source>
        <dbReference type="SAM" id="Phobius"/>
    </source>
</evidence>
<feature type="transmembrane region" description="Helical" evidence="1">
    <location>
        <begin position="140"/>
        <end position="163"/>
    </location>
</feature>
<gene>
    <name evidence="2" type="ORF">GCM10007854_01400</name>
</gene>
<keyword evidence="1" id="KW-0812">Transmembrane</keyword>
<protein>
    <recommendedName>
        <fullName evidence="4">Yip1 domain-containing protein</fullName>
    </recommendedName>
</protein>